<accession>A0A918DRY9</accession>
<dbReference type="AlphaFoldDB" id="A0A918DRY9"/>
<reference evidence="1" key="2">
    <citation type="submission" date="2020-09" db="EMBL/GenBank/DDBJ databases">
        <authorList>
            <person name="Sun Q."/>
            <person name="Zhou Y."/>
        </authorList>
    </citation>
    <scope>NUCLEOTIDE SEQUENCE</scope>
    <source>
        <strain evidence="1">CGMCC 4.7368</strain>
    </source>
</reference>
<sequence>MAEPETGASVIWYVLLWLLPRWSLVRAIHLLAKALNQLPYGGGWIAARPSAFCYVSLREQLGTPPRDFIATKQRYGIEALTVPRVSTSTMCFQQAASLICRNIPALVSSVKEEPNLETRI</sequence>
<keyword evidence="2" id="KW-1185">Reference proteome</keyword>
<dbReference type="EMBL" id="BMNH01000035">
    <property type="protein sequence ID" value="GGO81101.1"/>
    <property type="molecule type" value="Genomic_DNA"/>
</dbReference>
<reference evidence="1" key="1">
    <citation type="journal article" date="2014" name="Int. J. Syst. Evol. Microbiol.">
        <title>Complete genome sequence of Corynebacterium casei LMG S-19264T (=DSM 44701T), isolated from a smear-ripened cheese.</title>
        <authorList>
            <consortium name="US DOE Joint Genome Institute (JGI-PGF)"/>
            <person name="Walter F."/>
            <person name="Albersmeier A."/>
            <person name="Kalinowski J."/>
            <person name="Ruckert C."/>
        </authorList>
    </citation>
    <scope>NUCLEOTIDE SEQUENCE</scope>
    <source>
        <strain evidence="1">CGMCC 4.7368</strain>
    </source>
</reference>
<evidence type="ECO:0000313" key="2">
    <source>
        <dbReference type="Proteomes" id="UP000646523"/>
    </source>
</evidence>
<protein>
    <submittedName>
        <fullName evidence="1">Uncharacterized protein</fullName>
    </submittedName>
</protein>
<name>A0A918DRY9_9ACTN</name>
<comment type="caution">
    <text evidence="1">The sequence shown here is derived from an EMBL/GenBank/DDBJ whole genome shotgun (WGS) entry which is preliminary data.</text>
</comment>
<dbReference type="Proteomes" id="UP000646523">
    <property type="component" value="Unassembled WGS sequence"/>
</dbReference>
<evidence type="ECO:0000313" key="1">
    <source>
        <dbReference type="EMBL" id="GGO81101.1"/>
    </source>
</evidence>
<proteinExistence type="predicted"/>
<organism evidence="1 2">
    <name type="scientific">Nonomuraea cavernae</name>
    <dbReference type="NCBI Taxonomy" id="2045107"/>
    <lineage>
        <taxon>Bacteria</taxon>
        <taxon>Bacillati</taxon>
        <taxon>Actinomycetota</taxon>
        <taxon>Actinomycetes</taxon>
        <taxon>Streptosporangiales</taxon>
        <taxon>Streptosporangiaceae</taxon>
        <taxon>Nonomuraea</taxon>
    </lineage>
</organism>
<gene>
    <name evidence="1" type="ORF">GCM10012289_69290</name>
</gene>